<feature type="signal peptide" evidence="2">
    <location>
        <begin position="1"/>
        <end position="20"/>
    </location>
</feature>
<dbReference type="PATRIC" id="fig|1231392.3.peg.1127"/>
<keyword evidence="1" id="KW-1133">Transmembrane helix</keyword>
<keyword evidence="1" id="KW-0472">Membrane</keyword>
<organism evidence="3 4">
    <name type="scientific">Oceaniovalibus guishaninsula JLT2003</name>
    <dbReference type="NCBI Taxonomy" id="1231392"/>
    <lineage>
        <taxon>Bacteria</taxon>
        <taxon>Pseudomonadati</taxon>
        <taxon>Pseudomonadota</taxon>
        <taxon>Alphaproteobacteria</taxon>
        <taxon>Rhodobacterales</taxon>
        <taxon>Roseobacteraceae</taxon>
        <taxon>Oceaniovalibus</taxon>
    </lineage>
</organism>
<dbReference type="InterPro" id="IPR022472">
    <property type="entry name" value="VPLPA-CTERM"/>
</dbReference>
<name>K2HPF0_9RHOB</name>
<proteinExistence type="predicted"/>
<dbReference type="AlphaFoldDB" id="K2HPF0"/>
<evidence type="ECO:0000256" key="2">
    <source>
        <dbReference type="SAM" id="SignalP"/>
    </source>
</evidence>
<sequence length="195" mass="20332">MKYLILTAALAALSAGAASAATTTLFEDDFDTETGRYNTTLTNWTIVQGSVDLVGCSGTGKCIDVDGSTPRSLPTIIETKTAFTLTSGNTYAIDFLMPVGTQKDPFTVSLGAFSRSYTGYAFPLAETLSFTAGANATAPLRIALNTVGNNNYGPYLTRISLTETMAVPPAVVPLPAAAWLLAGALGALGFVRRKS</sequence>
<gene>
    <name evidence="3" type="ORF">OCGS_1122</name>
</gene>
<evidence type="ECO:0000256" key="1">
    <source>
        <dbReference type="SAM" id="Phobius"/>
    </source>
</evidence>
<dbReference type="NCBIfam" id="TIGR03370">
    <property type="entry name" value="VPLPA-CTERM"/>
    <property type="match status" value="1"/>
</dbReference>
<evidence type="ECO:0000313" key="4">
    <source>
        <dbReference type="Proteomes" id="UP000006765"/>
    </source>
</evidence>
<evidence type="ECO:0008006" key="5">
    <source>
        <dbReference type="Google" id="ProtNLM"/>
    </source>
</evidence>
<dbReference type="InterPro" id="IPR008979">
    <property type="entry name" value="Galactose-bd-like_sf"/>
</dbReference>
<feature type="chain" id="PRO_5003861228" description="VPLPA-CTERM sorting domain-containing protein" evidence="2">
    <location>
        <begin position="21"/>
        <end position="195"/>
    </location>
</feature>
<dbReference type="STRING" id="1231392.OCGS_1122"/>
<feature type="transmembrane region" description="Helical" evidence="1">
    <location>
        <begin position="170"/>
        <end position="191"/>
    </location>
</feature>
<keyword evidence="1" id="KW-0812">Transmembrane</keyword>
<dbReference type="eggNOG" id="ENOG5033KB8">
    <property type="taxonomic scope" value="Bacteria"/>
</dbReference>
<accession>K2HPF0</accession>
<dbReference type="RefSeq" id="WP_007426274.1">
    <property type="nucleotide sequence ID" value="NZ_AMGO01000020.1"/>
</dbReference>
<protein>
    <recommendedName>
        <fullName evidence="5">VPLPA-CTERM sorting domain-containing protein</fullName>
    </recommendedName>
</protein>
<dbReference type="EMBL" id="AMGO01000020">
    <property type="protein sequence ID" value="EKE44739.1"/>
    <property type="molecule type" value="Genomic_DNA"/>
</dbReference>
<dbReference type="SUPFAM" id="SSF49785">
    <property type="entry name" value="Galactose-binding domain-like"/>
    <property type="match status" value="1"/>
</dbReference>
<comment type="caution">
    <text evidence="3">The sequence shown here is derived from an EMBL/GenBank/DDBJ whole genome shotgun (WGS) entry which is preliminary data.</text>
</comment>
<keyword evidence="4" id="KW-1185">Reference proteome</keyword>
<keyword evidence="2" id="KW-0732">Signal</keyword>
<evidence type="ECO:0000313" key="3">
    <source>
        <dbReference type="EMBL" id="EKE44739.1"/>
    </source>
</evidence>
<dbReference type="OrthoDB" id="5481797at2"/>
<dbReference type="Proteomes" id="UP000006765">
    <property type="component" value="Unassembled WGS sequence"/>
</dbReference>
<reference evidence="3 4" key="1">
    <citation type="journal article" date="2012" name="J. Bacteriol.">
        <title>Draft Genome Sequence of Oceaniovalibus guishaninsula JLT2003T.</title>
        <authorList>
            <person name="Tang K."/>
            <person name="Liu K."/>
            <person name="Jiao N."/>
        </authorList>
    </citation>
    <scope>NUCLEOTIDE SEQUENCE [LARGE SCALE GENOMIC DNA]</scope>
    <source>
        <strain evidence="3 4">JLT2003</strain>
    </source>
</reference>